<keyword evidence="4" id="KW-1185">Reference proteome</keyword>
<reference evidence="3 4" key="1">
    <citation type="submission" date="2020-11" db="EMBL/GenBank/DDBJ databases">
        <title>Arthrobacter antarcticus sp. nov., isolated from Antarctic Soil.</title>
        <authorList>
            <person name="Li J."/>
        </authorList>
    </citation>
    <scope>NUCLEOTIDE SEQUENCE [LARGE SCALE GENOMIC DNA]</scope>
    <source>
        <strain evidence="3 4">Z1-20</strain>
    </source>
</reference>
<dbReference type="Pfam" id="PF03235">
    <property type="entry name" value="GmrSD_N"/>
    <property type="match status" value="1"/>
</dbReference>
<feature type="domain" description="GmrSD restriction endonucleases C-terminal" evidence="2">
    <location>
        <begin position="406"/>
        <end position="535"/>
    </location>
</feature>
<dbReference type="Pfam" id="PF07510">
    <property type="entry name" value="GmrSD_C"/>
    <property type="match status" value="1"/>
</dbReference>
<feature type="domain" description="GmrSD restriction endonucleases N-terminal" evidence="1">
    <location>
        <begin position="15"/>
        <end position="225"/>
    </location>
</feature>
<dbReference type="EMBL" id="JADNYM010000028">
    <property type="protein sequence ID" value="MBG0741316.1"/>
    <property type="molecule type" value="Genomic_DNA"/>
</dbReference>
<dbReference type="InterPro" id="IPR004919">
    <property type="entry name" value="GmrSD_N"/>
</dbReference>
<evidence type="ECO:0000313" key="3">
    <source>
        <dbReference type="EMBL" id="MBG0741316.1"/>
    </source>
</evidence>
<evidence type="ECO:0000313" key="4">
    <source>
        <dbReference type="Proteomes" id="UP000655366"/>
    </source>
</evidence>
<protein>
    <submittedName>
        <fullName evidence="3">DUF262 domain-containing protein</fullName>
    </submittedName>
</protein>
<dbReference type="RefSeq" id="WP_196398252.1">
    <property type="nucleotide sequence ID" value="NZ_JADNYM010000028.1"/>
</dbReference>
<evidence type="ECO:0000259" key="2">
    <source>
        <dbReference type="Pfam" id="PF07510"/>
    </source>
</evidence>
<organism evidence="3 4">
    <name type="scientific">Arthrobacter terrae</name>
    <dbReference type="NCBI Taxonomy" id="2935737"/>
    <lineage>
        <taxon>Bacteria</taxon>
        <taxon>Bacillati</taxon>
        <taxon>Actinomycetota</taxon>
        <taxon>Actinomycetes</taxon>
        <taxon>Micrococcales</taxon>
        <taxon>Micrococcaceae</taxon>
        <taxon>Arthrobacter</taxon>
    </lineage>
</organism>
<dbReference type="PANTHER" id="PTHR35149">
    <property type="entry name" value="SLL5132 PROTEIN"/>
    <property type="match status" value="1"/>
</dbReference>
<comment type="caution">
    <text evidence="3">The sequence shown here is derived from an EMBL/GenBank/DDBJ whole genome shotgun (WGS) entry which is preliminary data.</text>
</comment>
<dbReference type="Proteomes" id="UP000655366">
    <property type="component" value="Unassembled WGS sequence"/>
</dbReference>
<proteinExistence type="predicted"/>
<sequence>MAETTEFDHDQLGHLLADHLLEVPRFQRSFSWDESNVDEYLSDLDQARVKKVSYFMGTVVFAVSSDSGGRRQIVDGQQRLATTAILLIAIRDRLRGYGKKKQADAINERFLRGYVLSVDDDVERLILSPKDQFAYDALLEERADDLPSDNPLKACYHACAAHLKKLAPQAKDYRKLLEVSTQVEQQVQVLVAVASDLPEAYVIFETLNDRGADLTTADLLKNYLFSASKHYFNFVESQWTSLESNFEKPDDLVKFLRYEYVSRKGPTSSRKLYRSIQTDVNGSSVRVKKYIQGLIKAQAVYGALREPESPFWADVNVDVRDALYAYRRFGFEASFPVLIAAFQTWKKVDAAKLLVKVAKWSVRAQFAGRLGGGVAEDAFGETAARISDKTVTNQTGARDLLGRIIPPDSEFILAFTTYGDISVSRAKYLLAMLEKASDEKAGRPERALEWYSRNVTIEHILPQSVQNSTADPSVINQIGNLALLEKKLNHQAGSKPFINKRELYEQSQYVLTKDLAAKQDWNAASVSDRTVLLSELACRSWPMA</sequence>
<name>A0A931CUR6_9MICC</name>
<accession>A0A931CUR6</accession>
<dbReference type="PANTHER" id="PTHR35149:SF2">
    <property type="entry name" value="DUF262 DOMAIN-CONTAINING PROTEIN"/>
    <property type="match status" value="1"/>
</dbReference>
<dbReference type="AlphaFoldDB" id="A0A931CUR6"/>
<dbReference type="InterPro" id="IPR011089">
    <property type="entry name" value="GmrSD_C"/>
</dbReference>
<gene>
    <name evidence="3" type="ORF">IV500_18275</name>
</gene>
<evidence type="ECO:0000259" key="1">
    <source>
        <dbReference type="Pfam" id="PF03235"/>
    </source>
</evidence>